<sequence length="362" mass="41092">MSEHDQSSRSVVRGPDRIESRRRDRRTTRQWFGQWLRHPFVHFVLIGASLFAASELWSPPEPERPPVQREPIVISAEQIGVMEEDFVRRWGMAATPEQMSALIAQTLEEEMLYREARVLALDFQDGSVHRRLVEKMRAVGDRPGRAPEELVREARALGLDDDIVIRRLLIEKMRILLAQDPSAPPLTDADLQDYLDRHRERYLQPAELTFSHLFLDESVQGADLENAARATLARARALPPADAVALSDPFLLGLRFQAYSRPRITARFGTAFAEQVFALEPGVWSDPIASPYGVHLVLIEEKRDPRLPELAAVEQQLLEAVGTERATQRLAHGLARLRERYAIRVEGRDDLSTPGVELAAQR</sequence>
<evidence type="ECO:0000259" key="6">
    <source>
        <dbReference type="Pfam" id="PF13145"/>
    </source>
</evidence>
<comment type="caution">
    <text evidence="7">The sequence shown here is derived from an EMBL/GenBank/DDBJ whole genome shotgun (WGS) entry which is preliminary data.</text>
</comment>
<dbReference type="PANTHER" id="PTHR47245">
    <property type="entry name" value="PEPTIDYLPROLYL ISOMERASE"/>
    <property type="match status" value="1"/>
</dbReference>
<evidence type="ECO:0000256" key="4">
    <source>
        <dbReference type="ARBA" id="ARBA00023110"/>
    </source>
</evidence>
<dbReference type="GO" id="GO:0003755">
    <property type="term" value="F:peptidyl-prolyl cis-trans isomerase activity"/>
    <property type="evidence" value="ECO:0007669"/>
    <property type="project" value="UniProtKB-KW"/>
</dbReference>
<evidence type="ECO:0000313" key="8">
    <source>
        <dbReference type="Proteomes" id="UP000274556"/>
    </source>
</evidence>
<dbReference type="InterPro" id="IPR000297">
    <property type="entry name" value="PPIase_PpiC"/>
</dbReference>
<dbReference type="InterPro" id="IPR046357">
    <property type="entry name" value="PPIase_dom_sf"/>
</dbReference>
<evidence type="ECO:0000256" key="3">
    <source>
        <dbReference type="ARBA" id="ARBA00013194"/>
    </source>
</evidence>
<reference evidence="7 8" key="1">
    <citation type="submission" date="2018-10" db="EMBL/GenBank/DDBJ databases">
        <title>Genomic Encyclopedia of Archaeal and Bacterial Type Strains, Phase II (KMG-II): from individual species to whole genera.</title>
        <authorList>
            <person name="Goeker M."/>
        </authorList>
    </citation>
    <scope>NUCLEOTIDE SEQUENCE [LARGE SCALE GENOMIC DNA]</scope>
    <source>
        <strain evidence="7 8">DSM 235</strain>
    </source>
</reference>
<dbReference type="Gene3D" id="3.10.50.40">
    <property type="match status" value="1"/>
</dbReference>
<dbReference type="PANTHER" id="PTHR47245:SF2">
    <property type="entry name" value="PEPTIDYL-PROLYL CIS-TRANS ISOMERASE HP_0175-RELATED"/>
    <property type="match status" value="1"/>
</dbReference>
<keyword evidence="4" id="KW-0697">Rotamase</keyword>
<comment type="similarity">
    <text evidence="2">Belongs to the PpiC/parvulin rotamase family.</text>
</comment>
<keyword evidence="8" id="KW-1185">Reference proteome</keyword>
<feature type="domain" description="PpiC" evidence="6">
    <location>
        <begin position="187"/>
        <end position="314"/>
    </location>
</feature>
<dbReference type="EMBL" id="RBXL01000001">
    <property type="protein sequence ID" value="RKT43188.1"/>
    <property type="molecule type" value="Genomic_DNA"/>
</dbReference>
<evidence type="ECO:0000256" key="2">
    <source>
        <dbReference type="ARBA" id="ARBA00007656"/>
    </source>
</evidence>
<name>A0A495V5V4_9GAMM</name>
<proteinExistence type="inferred from homology"/>
<dbReference type="AlphaFoldDB" id="A0A495V5V4"/>
<accession>A0A495V5V4</accession>
<protein>
    <recommendedName>
        <fullName evidence="3">peptidylprolyl isomerase</fullName>
        <ecNumber evidence="3">5.2.1.8</ecNumber>
    </recommendedName>
</protein>
<keyword evidence="7" id="KW-0413">Isomerase</keyword>
<dbReference type="Proteomes" id="UP000274556">
    <property type="component" value="Unassembled WGS sequence"/>
</dbReference>
<dbReference type="Pfam" id="PF13145">
    <property type="entry name" value="Rotamase_2"/>
    <property type="match status" value="1"/>
</dbReference>
<feature type="region of interest" description="Disordered" evidence="5">
    <location>
        <begin position="1"/>
        <end position="23"/>
    </location>
</feature>
<dbReference type="SUPFAM" id="SSF54534">
    <property type="entry name" value="FKBP-like"/>
    <property type="match status" value="1"/>
</dbReference>
<dbReference type="EC" id="5.2.1.8" evidence="3"/>
<gene>
    <name evidence="7" type="ORF">BDD21_0505</name>
</gene>
<evidence type="ECO:0000313" key="7">
    <source>
        <dbReference type="EMBL" id="RKT43188.1"/>
    </source>
</evidence>
<evidence type="ECO:0000256" key="5">
    <source>
        <dbReference type="SAM" id="MobiDB-lite"/>
    </source>
</evidence>
<evidence type="ECO:0000256" key="1">
    <source>
        <dbReference type="ARBA" id="ARBA00000971"/>
    </source>
</evidence>
<organism evidence="7 8">
    <name type="scientific">Thiocapsa rosea</name>
    <dbReference type="NCBI Taxonomy" id="69360"/>
    <lineage>
        <taxon>Bacteria</taxon>
        <taxon>Pseudomonadati</taxon>
        <taxon>Pseudomonadota</taxon>
        <taxon>Gammaproteobacteria</taxon>
        <taxon>Chromatiales</taxon>
        <taxon>Chromatiaceae</taxon>
        <taxon>Thiocapsa</taxon>
    </lineage>
</organism>
<dbReference type="InterPro" id="IPR050245">
    <property type="entry name" value="PrsA_foldase"/>
</dbReference>
<comment type="catalytic activity">
    <reaction evidence="1">
        <text>[protein]-peptidylproline (omega=180) = [protein]-peptidylproline (omega=0)</text>
        <dbReference type="Rhea" id="RHEA:16237"/>
        <dbReference type="Rhea" id="RHEA-COMP:10747"/>
        <dbReference type="Rhea" id="RHEA-COMP:10748"/>
        <dbReference type="ChEBI" id="CHEBI:83833"/>
        <dbReference type="ChEBI" id="CHEBI:83834"/>
        <dbReference type="EC" id="5.2.1.8"/>
    </reaction>
</comment>